<evidence type="ECO:0000313" key="3">
    <source>
        <dbReference type="Proteomes" id="UP000018418"/>
    </source>
</evidence>
<dbReference type="Proteomes" id="UP000018418">
    <property type="component" value="Unassembled WGS sequence"/>
</dbReference>
<evidence type="ECO:0000256" key="1">
    <source>
        <dbReference type="SAM" id="SignalP"/>
    </source>
</evidence>
<gene>
    <name evidence="2" type="ORF">P255_02215</name>
</gene>
<reference evidence="2 3" key="1">
    <citation type="submission" date="2013-10" db="EMBL/GenBank/DDBJ databases">
        <title>The Genome Sequence of Acinetobacter brisouii CIP 110357.</title>
        <authorList>
            <consortium name="The Broad Institute Genomics Platform"/>
            <consortium name="The Broad Institute Genome Sequencing Center for Infectious Disease"/>
            <person name="Cerqueira G."/>
            <person name="Feldgarden M."/>
            <person name="Courvalin P."/>
            <person name="Grillot-Courvalin C."/>
            <person name="Clermont D."/>
            <person name="Rocha E."/>
            <person name="Yoon E.-J."/>
            <person name="Nemec A."/>
            <person name="Young S.K."/>
            <person name="Zeng Q."/>
            <person name="Gargeya S."/>
            <person name="Fitzgerald M."/>
            <person name="Abouelleil A."/>
            <person name="Alvarado L."/>
            <person name="Berlin A.M."/>
            <person name="Chapman S.B."/>
            <person name="Gainer-Dewar J."/>
            <person name="Goldberg J."/>
            <person name="Gnerre S."/>
            <person name="Griggs A."/>
            <person name="Gujja S."/>
            <person name="Hansen M."/>
            <person name="Howarth C."/>
            <person name="Imamovic A."/>
            <person name="Ireland A."/>
            <person name="Larimer J."/>
            <person name="McCowan C."/>
            <person name="Murphy C."/>
            <person name="Pearson M."/>
            <person name="Poon T.W."/>
            <person name="Priest M."/>
            <person name="Roberts A."/>
            <person name="Saif S."/>
            <person name="Shea T."/>
            <person name="Sykes S."/>
            <person name="Wortman J."/>
            <person name="Nusbaum C."/>
            <person name="Birren B."/>
        </authorList>
    </citation>
    <scope>NUCLEOTIDE SEQUENCE [LARGE SCALE GENOMIC DNA]</scope>
    <source>
        <strain evidence="2 3">CIP 110357</strain>
    </source>
</reference>
<dbReference type="RefSeq" id="WP_004902187.1">
    <property type="nucleotide sequence ID" value="NZ_BBTI01000006.1"/>
</dbReference>
<evidence type="ECO:0008006" key="4">
    <source>
        <dbReference type="Google" id="ProtNLM"/>
    </source>
</evidence>
<comment type="caution">
    <text evidence="2">The sequence shown here is derived from an EMBL/GenBank/DDBJ whole genome shotgun (WGS) entry which is preliminary data.</text>
</comment>
<keyword evidence="1" id="KW-0732">Signal</keyword>
<organism evidence="2 3">
    <name type="scientific">Acinetobacter brisouii CIP 110357</name>
    <dbReference type="NCBI Taxonomy" id="1341683"/>
    <lineage>
        <taxon>Bacteria</taxon>
        <taxon>Pseudomonadati</taxon>
        <taxon>Pseudomonadota</taxon>
        <taxon>Gammaproteobacteria</taxon>
        <taxon>Moraxellales</taxon>
        <taxon>Moraxellaceae</taxon>
        <taxon>Acinetobacter</taxon>
    </lineage>
</organism>
<evidence type="ECO:0000313" key="2">
    <source>
        <dbReference type="EMBL" id="ESK50239.1"/>
    </source>
</evidence>
<dbReference type="PATRIC" id="fig|1341683.3.peg.2188"/>
<dbReference type="HOGENOM" id="CLU_133131_0_0_6"/>
<feature type="signal peptide" evidence="1">
    <location>
        <begin position="1"/>
        <end position="22"/>
    </location>
</feature>
<sequence>MMIKKLAFTTALFMGLSMSAHAADDVHQLDFKQAVQRAMADGTLDGSVKFYLAGTNSGGRVLQKGVVTNKKTNGFMKSAEESCDWVLRSALIQLQTAAKQQGANVVINIVSYYKSHETRSTTTYECHKGTAMAGVALKGDLVKF</sequence>
<dbReference type="EMBL" id="AYEU01000007">
    <property type="protein sequence ID" value="ESK50239.1"/>
    <property type="molecule type" value="Genomic_DNA"/>
</dbReference>
<accession>V2VRA7</accession>
<protein>
    <recommendedName>
        <fullName evidence="4">Excinuclease ATPase subunit</fullName>
    </recommendedName>
</protein>
<keyword evidence="3" id="KW-1185">Reference proteome</keyword>
<feature type="chain" id="PRO_5004711471" description="Excinuclease ATPase subunit" evidence="1">
    <location>
        <begin position="23"/>
        <end position="144"/>
    </location>
</feature>
<name>V2VRA7_9GAMM</name>
<dbReference type="OrthoDB" id="8161726at2"/>
<dbReference type="AlphaFoldDB" id="V2VRA7"/>
<proteinExistence type="predicted"/>